<gene>
    <name evidence="5" type="ORF">DFH08DRAFT_959091</name>
</gene>
<dbReference type="GO" id="GO:0008270">
    <property type="term" value="F:zinc ion binding"/>
    <property type="evidence" value="ECO:0007669"/>
    <property type="project" value="UniProtKB-KW"/>
</dbReference>
<keyword evidence="2" id="KW-0175">Coiled coil</keyword>
<name>A0AAD7A3K6_9AGAR</name>
<dbReference type="InterPro" id="IPR013083">
    <property type="entry name" value="Znf_RING/FYVE/PHD"/>
</dbReference>
<evidence type="ECO:0000313" key="5">
    <source>
        <dbReference type="EMBL" id="KAJ7348891.1"/>
    </source>
</evidence>
<keyword evidence="1" id="KW-0862">Zinc</keyword>
<feature type="domain" description="RING-type" evidence="4">
    <location>
        <begin position="7"/>
        <end position="47"/>
    </location>
</feature>
<dbReference type="EMBL" id="JARIHO010000016">
    <property type="protein sequence ID" value="KAJ7348891.1"/>
    <property type="molecule type" value="Genomic_DNA"/>
</dbReference>
<dbReference type="SMART" id="SM00184">
    <property type="entry name" value="RING"/>
    <property type="match status" value="1"/>
</dbReference>
<keyword evidence="1" id="KW-0863">Zinc-finger</keyword>
<dbReference type="InterPro" id="IPR001841">
    <property type="entry name" value="Znf_RING"/>
</dbReference>
<keyword evidence="1" id="KW-0479">Metal-binding</keyword>
<comment type="caution">
    <text evidence="5">The sequence shown here is derived from an EMBL/GenBank/DDBJ whole genome shotgun (WGS) entry which is preliminary data.</text>
</comment>
<evidence type="ECO:0000313" key="6">
    <source>
        <dbReference type="Proteomes" id="UP001218218"/>
    </source>
</evidence>
<evidence type="ECO:0000256" key="1">
    <source>
        <dbReference type="PROSITE-ProRule" id="PRU00175"/>
    </source>
</evidence>
<accession>A0AAD7A3K6</accession>
<keyword evidence="6" id="KW-1185">Reference proteome</keyword>
<dbReference type="Gene3D" id="3.30.40.10">
    <property type="entry name" value="Zinc/RING finger domain, C3HC4 (zinc finger)"/>
    <property type="match status" value="1"/>
</dbReference>
<feature type="region of interest" description="Disordered" evidence="3">
    <location>
        <begin position="249"/>
        <end position="268"/>
    </location>
</feature>
<protein>
    <recommendedName>
        <fullName evidence="4">RING-type domain-containing protein</fullName>
    </recommendedName>
</protein>
<dbReference type="PROSITE" id="PS50089">
    <property type="entry name" value="ZF_RING_2"/>
    <property type="match status" value="1"/>
</dbReference>
<dbReference type="Proteomes" id="UP001218218">
    <property type="component" value="Unassembled WGS sequence"/>
</dbReference>
<organism evidence="5 6">
    <name type="scientific">Mycena albidolilacea</name>
    <dbReference type="NCBI Taxonomy" id="1033008"/>
    <lineage>
        <taxon>Eukaryota</taxon>
        <taxon>Fungi</taxon>
        <taxon>Dikarya</taxon>
        <taxon>Basidiomycota</taxon>
        <taxon>Agaricomycotina</taxon>
        <taxon>Agaricomycetes</taxon>
        <taxon>Agaricomycetidae</taxon>
        <taxon>Agaricales</taxon>
        <taxon>Marasmiineae</taxon>
        <taxon>Mycenaceae</taxon>
        <taxon>Mycena</taxon>
    </lineage>
</organism>
<evidence type="ECO:0000256" key="2">
    <source>
        <dbReference type="SAM" id="Coils"/>
    </source>
</evidence>
<dbReference type="AlphaFoldDB" id="A0AAD7A3K6"/>
<sequence>MNVQIRCDVCLEAYSLDMFRFLPTCGHGLCIVCSEKTRTKRNCVICRHPKGSQESVQIFLTFAETETNPVQKAHTVIENLARIGPESMPLSVQKAGRKIRRVLRDIEPEDEDVARELLDAAKNLDERVYPLFLELDLANDKIAALTVQIDELRRQLRVAESREDEITRLRQSLADDQNACKQAVAKLRQTKEAVLKEREQSSRLSRTVERQLSELSSKDGENEVLRGKLTRRDNRISLLEKKLKILSRTSKHPNLKPDVGANDPDESLQIDNSAEGIRVARKSNDWVERVRKNPKPPQLKVLKRIQPGQLDIEL</sequence>
<reference evidence="5" key="1">
    <citation type="submission" date="2023-03" db="EMBL/GenBank/DDBJ databases">
        <title>Massive genome expansion in bonnet fungi (Mycena s.s.) driven by repeated elements and novel gene families across ecological guilds.</title>
        <authorList>
            <consortium name="Lawrence Berkeley National Laboratory"/>
            <person name="Harder C.B."/>
            <person name="Miyauchi S."/>
            <person name="Viragh M."/>
            <person name="Kuo A."/>
            <person name="Thoen E."/>
            <person name="Andreopoulos B."/>
            <person name="Lu D."/>
            <person name="Skrede I."/>
            <person name="Drula E."/>
            <person name="Henrissat B."/>
            <person name="Morin E."/>
            <person name="Kohler A."/>
            <person name="Barry K."/>
            <person name="LaButti K."/>
            <person name="Morin E."/>
            <person name="Salamov A."/>
            <person name="Lipzen A."/>
            <person name="Mereny Z."/>
            <person name="Hegedus B."/>
            <person name="Baldrian P."/>
            <person name="Stursova M."/>
            <person name="Weitz H."/>
            <person name="Taylor A."/>
            <person name="Grigoriev I.V."/>
            <person name="Nagy L.G."/>
            <person name="Martin F."/>
            <person name="Kauserud H."/>
        </authorList>
    </citation>
    <scope>NUCLEOTIDE SEQUENCE</scope>
    <source>
        <strain evidence="5">CBHHK002</strain>
    </source>
</reference>
<proteinExistence type="predicted"/>
<evidence type="ECO:0000256" key="3">
    <source>
        <dbReference type="SAM" id="MobiDB-lite"/>
    </source>
</evidence>
<evidence type="ECO:0000259" key="4">
    <source>
        <dbReference type="PROSITE" id="PS50089"/>
    </source>
</evidence>
<dbReference type="SUPFAM" id="SSF57850">
    <property type="entry name" value="RING/U-box"/>
    <property type="match status" value="1"/>
</dbReference>
<feature type="coiled-coil region" evidence="2">
    <location>
        <begin position="135"/>
        <end position="169"/>
    </location>
</feature>